<dbReference type="PANTHER" id="PTHR47660:SF7">
    <property type="entry name" value="TRANSCRIPTION FACTOR WITH C2H2 AND ZN(2)-CYS(6) DNA BINDING DOMAIN (EUROFUNG)"/>
    <property type="match status" value="1"/>
</dbReference>
<dbReference type="PROSITE" id="PS00028">
    <property type="entry name" value="ZINC_FINGER_C2H2_1"/>
    <property type="match status" value="1"/>
</dbReference>
<evidence type="ECO:0000259" key="10">
    <source>
        <dbReference type="PROSITE" id="PS50048"/>
    </source>
</evidence>
<evidence type="ECO:0008006" key="14">
    <source>
        <dbReference type="Google" id="ProtNLM"/>
    </source>
</evidence>
<keyword evidence="1" id="KW-0479">Metal-binding</keyword>
<reference evidence="12 13" key="1">
    <citation type="submission" date="2016-05" db="EMBL/GenBank/DDBJ databases">
        <title>Comparative analysis of secretome profiles of manganese(II)-oxidizing ascomycete fungi.</title>
        <authorList>
            <consortium name="DOE Joint Genome Institute"/>
            <person name="Zeiner C.A."/>
            <person name="Purvine S.O."/>
            <person name="Zink E.M."/>
            <person name="Wu S."/>
            <person name="Pasa-Tolic L."/>
            <person name="Chaput D.L."/>
            <person name="Haridas S."/>
            <person name="Grigoriev I.V."/>
            <person name="Santelli C.M."/>
            <person name="Hansel C.M."/>
        </authorList>
    </citation>
    <scope>NUCLEOTIDE SEQUENCE [LARGE SCALE GENOMIC DNA]</scope>
    <source>
        <strain evidence="12 13">SRC1lrK2f</strain>
    </source>
</reference>
<dbReference type="RefSeq" id="XP_018391705.1">
    <property type="nucleotide sequence ID" value="XM_018533801.1"/>
</dbReference>
<evidence type="ECO:0000256" key="6">
    <source>
        <dbReference type="ARBA" id="ARBA00023163"/>
    </source>
</evidence>
<dbReference type="SMART" id="SM00355">
    <property type="entry name" value="ZnF_C2H2"/>
    <property type="match status" value="1"/>
</dbReference>
<dbReference type="InterPro" id="IPR007219">
    <property type="entry name" value="XnlR_reg_dom"/>
</dbReference>
<keyword evidence="4" id="KW-0862">Zinc</keyword>
<evidence type="ECO:0000313" key="12">
    <source>
        <dbReference type="EMBL" id="OAG26284.1"/>
    </source>
</evidence>
<dbReference type="GeneID" id="29119395"/>
<gene>
    <name evidence="12" type="ORF">CC77DRAFT_924322</name>
</gene>
<dbReference type="PROSITE" id="PS50048">
    <property type="entry name" value="ZN2_CY6_FUNGAL_2"/>
    <property type="match status" value="1"/>
</dbReference>
<dbReference type="SUPFAM" id="SSF57667">
    <property type="entry name" value="beta-beta-alpha zinc fingers"/>
    <property type="match status" value="1"/>
</dbReference>
<dbReference type="FunFam" id="3.30.160.60:FF:001732">
    <property type="entry name" value="Zgc:162936"/>
    <property type="match status" value="1"/>
</dbReference>
<evidence type="ECO:0000256" key="4">
    <source>
        <dbReference type="ARBA" id="ARBA00022833"/>
    </source>
</evidence>
<dbReference type="PROSITE" id="PS00463">
    <property type="entry name" value="ZN2_CY6_FUNGAL_1"/>
    <property type="match status" value="1"/>
</dbReference>
<dbReference type="Proteomes" id="UP000077248">
    <property type="component" value="Unassembled WGS sequence"/>
</dbReference>
<dbReference type="PANTHER" id="PTHR47660">
    <property type="entry name" value="TRANSCRIPTION FACTOR WITH C2H2 AND ZN(2)-CYS(6) DNA BINDING DOMAIN (EUROFUNG)-RELATED-RELATED"/>
    <property type="match status" value="1"/>
</dbReference>
<keyword evidence="5" id="KW-0805">Transcription regulation</keyword>
<evidence type="ECO:0000256" key="8">
    <source>
        <dbReference type="PROSITE-ProRule" id="PRU00042"/>
    </source>
</evidence>
<dbReference type="CDD" id="cd12148">
    <property type="entry name" value="fungal_TF_MHR"/>
    <property type="match status" value="1"/>
</dbReference>
<keyword evidence="13" id="KW-1185">Reference proteome</keyword>
<proteinExistence type="predicted"/>
<dbReference type="GO" id="GO:0045893">
    <property type="term" value="P:positive regulation of DNA-templated transcription"/>
    <property type="evidence" value="ECO:0007669"/>
    <property type="project" value="UniProtKB-ARBA"/>
</dbReference>
<dbReference type="EMBL" id="KV441469">
    <property type="protein sequence ID" value="OAG26284.1"/>
    <property type="molecule type" value="Genomic_DNA"/>
</dbReference>
<organism evidence="12 13">
    <name type="scientific">Alternaria alternata</name>
    <name type="common">Alternaria rot fungus</name>
    <name type="synonym">Torula alternata</name>
    <dbReference type="NCBI Taxonomy" id="5599"/>
    <lineage>
        <taxon>Eukaryota</taxon>
        <taxon>Fungi</taxon>
        <taxon>Dikarya</taxon>
        <taxon>Ascomycota</taxon>
        <taxon>Pezizomycotina</taxon>
        <taxon>Dothideomycetes</taxon>
        <taxon>Pleosporomycetidae</taxon>
        <taxon>Pleosporales</taxon>
        <taxon>Pleosporineae</taxon>
        <taxon>Pleosporaceae</taxon>
        <taxon>Alternaria</taxon>
        <taxon>Alternaria sect. Alternaria</taxon>
        <taxon>Alternaria alternata complex</taxon>
    </lineage>
</organism>
<dbReference type="InterPro" id="IPR001138">
    <property type="entry name" value="Zn2Cys6_DnaBD"/>
</dbReference>
<protein>
    <recommendedName>
        <fullName evidence="14">C2H2-type domain-containing protein</fullName>
    </recommendedName>
</protein>
<dbReference type="PROSITE" id="PS50157">
    <property type="entry name" value="ZINC_FINGER_C2H2_2"/>
    <property type="match status" value="1"/>
</dbReference>
<feature type="compositionally biased region" description="Polar residues" evidence="9">
    <location>
        <begin position="93"/>
        <end position="111"/>
    </location>
</feature>
<dbReference type="Pfam" id="PF04082">
    <property type="entry name" value="Fungal_trans"/>
    <property type="match status" value="1"/>
</dbReference>
<dbReference type="VEuPathDB" id="FungiDB:CC77DRAFT_924322"/>
<feature type="domain" description="C2H2-type" evidence="11">
    <location>
        <begin position="10"/>
        <end position="37"/>
    </location>
</feature>
<accession>A0A177E2U4</accession>
<evidence type="ECO:0000256" key="3">
    <source>
        <dbReference type="ARBA" id="ARBA00022771"/>
    </source>
</evidence>
<dbReference type="Gene3D" id="3.30.160.60">
    <property type="entry name" value="Classic Zinc Finger"/>
    <property type="match status" value="1"/>
</dbReference>
<keyword evidence="7" id="KW-0539">Nucleus</keyword>
<dbReference type="AlphaFoldDB" id="A0A177E2U4"/>
<keyword evidence="3 8" id="KW-0863">Zinc-finger</keyword>
<dbReference type="OMA" id="IEPHAIY"/>
<feature type="region of interest" description="Disordered" evidence="9">
    <location>
        <begin position="86"/>
        <end position="111"/>
    </location>
</feature>
<keyword evidence="6" id="KW-0804">Transcription</keyword>
<dbReference type="GO" id="GO:0043565">
    <property type="term" value="F:sequence-specific DNA binding"/>
    <property type="evidence" value="ECO:0007669"/>
    <property type="project" value="UniProtKB-ARBA"/>
</dbReference>
<dbReference type="InterPro" id="IPR036236">
    <property type="entry name" value="Znf_C2H2_sf"/>
</dbReference>
<evidence type="ECO:0000256" key="7">
    <source>
        <dbReference type="ARBA" id="ARBA00023242"/>
    </source>
</evidence>
<dbReference type="CDD" id="cd00067">
    <property type="entry name" value="GAL4"/>
    <property type="match status" value="1"/>
</dbReference>
<dbReference type="GO" id="GO:0006351">
    <property type="term" value="P:DNA-templated transcription"/>
    <property type="evidence" value="ECO:0007669"/>
    <property type="project" value="InterPro"/>
</dbReference>
<evidence type="ECO:0000256" key="2">
    <source>
        <dbReference type="ARBA" id="ARBA00022737"/>
    </source>
</evidence>
<feature type="domain" description="Zn(2)-C6 fungal-type" evidence="10">
    <location>
        <begin position="47"/>
        <end position="76"/>
    </location>
</feature>
<dbReference type="GO" id="GO:0008270">
    <property type="term" value="F:zinc ion binding"/>
    <property type="evidence" value="ECO:0007669"/>
    <property type="project" value="UniProtKB-KW"/>
</dbReference>
<evidence type="ECO:0000313" key="13">
    <source>
        <dbReference type="Proteomes" id="UP000077248"/>
    </source>
</evidence>
<evidence type="ECO:0000259" key="11">
    <source>
        <dbReference type="PROSITE" id="PS50157"/>
    </source>
</evidence>
<sequence>MRIHTRERPYPCPSCHKSFSRRDVLSRHIAAHDDHSNTTSQFAGSRACFRCAADRVKCSRGQKCRRCSQRGYNCQYPPLRAARNRTVAPGPNDSINTFNSSSLQPDDTNRASSGELMITNFNDAIPESSLSAWTWSTSVNTMVSPDAFGLPGLSLSDINWLSPGPIDLDALLTNIGENAHGNAEQWSCSIATTTPSAPAIPTVQPSPHLNTTDFNTENTPREVTLERSASVSENRYYVDGTGARAPFGGKGQHSICSEGTVDLEEEEANVAITPVQTSNRSSLCPLAAYQSLIEGIATENRKSLIEVNPSSLPTHEQVAVSVRQYFECFHPIFPFLRRSSFALDASKSWLLLLAVSVVGSRYLQLSQHARLSEQLFDLLGAILTRCKYGIELQVALGDKDVDYVPSCPAQFDTIPSIPVLQAGILNIACMLHSGRKALVERALVERHYLVEACHSLQLLVQSKRPYNFKTTTNSDHDDLLVEWQMRESKIRSGMMIWTVDTLFVYEFQAKPLLRIEDIATVLPCHEDVWEHPALIQQNQKSIPDITLTEALEMMYVEKRLPTGLGEFSMGLLVITIYRHTADILARDRIQLNSWTPTSTPQRRNVMPPVQQDWLPTTRLATKWRNSACDCLDVLHWPANSKVARHSGFEHHTILQLHLARLIILAPTSAIQKFASGSASIENIQSDRDSQSSATARIQVLQWVIRDHCKARLCLVHCGALFWHIRRYSCSSLLEPYAVYIATLVLWAFCICMQLPEAAEAIASESDEEPEPSFLHLDRPLDDELVQTYVRMGHKMSAYIANVGSLEHEAAPMRIAREGISLLAKDTEHASDVCYTWGIERSYISLLHLLAKAQ</sequence>
<evidence type="ECO:0000256" key="9">
    <source>
        <dbReference type="SAM" id="MobiDB-lite"/>
    </source>
</evidence>
<dbReference type="InterPro" id="IPR013087">
    <property type="entry name" value="Znf_C2H2_type"/>
</dbReference>
<dbReference type="KEGG" id="aalt:CC77DRAFT_924322"/>
<dbReference type="GO" id="GO:0000981">
    <property type="term" value="F:DNA-binding transcription factor activity, RNA polymerase II-specific"/>
    <property type="evidence" value="ECO:0007669"/>
    <property type="project" value="InterPro"/>
</dbReference>
<dbReference type="SUPFAM" id="SSF57701">
    <property type="entry name" value="Zn2/Cys6 DNA-binding domain"/>
    <property type="match status" value="1"/>
</dbReference>
<dbReference type="GO" id="GO:0005694">
    <property type="term" value="C:chromosome"/>
    <property type="evidence" value="ECO:0007669"/>
    <property type="project" value="UniProtKB-ARBA"/>
</dbReference>
<dbReference type="InterPro" id="IPR036864">
    <property type="entry name" value="Zn2-C6_fun-type_DNA-bd_sf"/>
</dbReference>
<keyword evidence="2" id="KW-0677">Repeat</keyword>
<evidence type="ECO:0000256" key="5">
    <source>
        <dbReference type="ARBA" id="ARBA00023015"/>
    </source>
</evidence>
<name>A0A177E2U4_ALTAL</name>
<dbReference type="Gene3D" id="4.10.240.10">
    <property type="entry name" value="Zn(2)-C6 fungal-type DNA-binding domain"/>
    <property type="match status" value="1"/>
</dbReference>
<evidence type="ECO:0000256" key="1">
    <source>
        <dbReference type="ARBA" id="ARBA00022723"/>
    </source>
</evidence>